<keyword evidence="2" id="KW-1185">Reference proteome</keyword>
<protein>
    <submittedName>
        <fullName evidence="1">Uncharacterized protein</fullName>
    </submittedName>
</protein>
<reference evidence="2" key="1">
    <citation type="journal article" date="2023" name="Nat. Plants">
        <title>Single-cell RNA sequencing provides a high-resolution roadmap for understanding the multicellular compartmentation of specialized metabolism.</title>
        <authorList>
            <person name="Sun S."/>
            <person name="Shen X."/>
            <person name="Li Y."/>
            <person name="Li Y."/>
            <person name="Wang S."/>
            <person name="Li R."/>
            <person name="Zhang H."/>
            <person name="Shen G."/>
            <person name="Guo B."/>
            <person name="Wei J."/>
            <person name="Xu J."/>
            <person name="St-Pierre B."/>
            <person name="Chen S."/>
            <person name="Sun C."/>
        </authorList>
    </citation>
    <scope>NUCLEOTIDE SEQUENCE [LARGE SCALE GENOMIC DNA]</scope>
</reference>
<name>A0ACC0AQE0_CATRO</name>
<accession>A0ACC0AQE0</accession>
<evidence type="ECO:0000313" key="2">
    <source>
        <dbReference type="Proteomes" id="UP001060085"/>
    </source>
</evidence>
<comment type="caution">
    <text evidence="1">The sequence shown here is derived from an EMBL/GenBank/DDBJ whole genome shotgun (WGS) entry which is preliminary data.</text>
</comment>
<proteinExistence type="predicted"/>
<dbReference type="EMBL" id="CM044705">
    <property type="protein sequence ID" value="KAI5662841.1"/>
    <property type="molecule type" value="Genomic_DNA"/>
</dbReference>
<organism evidence="1 2">
    <name type="scientific">Catharanthus roseus</name>
    <name type="common">Madagascar periwinkle</name>
    <name type="synonym">Vinca rosea</name>
    <dbReference type="NCBI Taxonomy" id="4058"/>
    <lineage>
        <taxon>Eukaryota</taxon>
        <taxon>Viridiplantae</taxon>
        <taxon>Streptophyta</taxon>
        <taxon>Embryophyta</taxon>
        <taxon>Tracheophyta</taxon>
        <taxon>Spermatophyta</taxon>
        <taxon>Magnoliopsida</taxon>
        <taxon>eudicotyledons</taxon>
        <taxon>Gunneridae</taxon>
        <taxon>Pentapetalae</taxon>
        <taxon>asterids</taxon>
        <taxon>lamiids</taxon>
        <taxon>Gentianales</taxon>
        <taxon>Apocynaceae</taxon>
        <taxon>Rauvolfioideae</taxon>
        <taxon>Vinceae</taxon>
        <taxon>Catharanthinae</taxon>
        <taxon>Catharanthus</taxon>
    </lineage>
</organism>
<dbReference type="Proteomes" id="UP001060085">
    <property type="component" value="Linkage Group LG05"/>
</dbReference>
<sequence>MAPSGLSRKTGKKKVSIELDSVVEDRISNLPDSILYFILSFLPTLHSVRTILLSKSYALLWFLHYFGNATTSFPKLPRLSKLPIKVICCQWKILINILESSVNLETFILQKELTDGKKFHDPSWKNSTRVPKCMLSSLRRISIINYHDCEDDIKLIKYFLQHGIVLEKIDQYVVDSLGIKAKHEMHVLESGEVDLGTQEMILGFNEAIWKHSSFLHNAPSRDKLYICLSEFCISIYFDVWLVDGFPILQYYLFLEELFLIGFLYSFGVRKICNRIGSFYFHCFVLVLACNSNLFLQQVVSEPRFGSPAPATIDDSRSEGTIKFLRSGQ</sequence>
<gene>
    <name evidence="1" type="ORF">M9H77_22164</name>
</gene>
<evidence type="ECO:0000313" key="1">
    <source>
        <dbReference type="EMBL" id="KAI5662841.1"/>
    </source>
</evidence>